<evidence type="ECO:0000256" key="2">
    <source>
        <dbReference type="SAM" id="MobiDB-lite"/>
    </source>
</evidence>
<dbReference type="PANTHER" id="PTHR35176">
    <property type="entry name" value="HEME OXYGENASE HI_0854-RELATED"/>
    <property type="match status" value="1"/>
</dbReference>
<name>A0A5C4VFL5_9ACTN</name>
<dbReference type="Pfam" id="PF01243">
    <property type="entry name" value="PNPOx_N"/>
    <property type="match status" value="1"/>
</dbReference>
<accession>A0A5C4VFL5</accession>
<dbReference type="EMBL" id="VDGT01000001">
    <property type="protein sequence ID" value="TNM34375.1"/>
    <property type="molecule type" value="Genomic_DNA"/>
</dbReference>
<dbReference type="PANTHER" id="PTHR35176:SF4">
    <property type="entry name" value="PYRIDOXAMINE 5'-PHOSPHATE OXIDASE-RELATED FMN-BINDING"/>
    <property type="match status" value="1"/>
</dbReference>
<dbReference type="GO" id="GO:0070967">
    <property type="term" value="F:coenzyme F420 binding"/>
    <property type="evidence" value="ECO:0007669"/>
    <property type="project" value="TreeGrafter"/>
</dbReference>
<dbReference type="InterPro" id="IPR012349">
    <property type="entry name" value="Split_barrel_FMN-bd"/>
</dbReference>
<dbReference type="SUPFAM" id="SSF50475">
    <property type="entry name" value="FMN-binding split barrel"/>
    <property type="match status" value="1"/>
</dbReference>
<dbReference type="AlphaFoldDB" id="A0A5C4VFL5"/>
<reference evidence="4 5" key="1">
    <citation type="submission" date="2019-06" db="EMBL/GenBank/DDBJ databases">
        <title>Draft genome of Streptomyces sedi sp. JCM16909.</title>
        <authorList>
            <person name="Klykleung N."/>
            <person name="Tanasupawat S."/>
            <person name="Kudo T."/>
            <person name="Yuki M."/>
            <person name="Ohkuma M."/>
        </authorList>
    </citation>
    <scope>NUCLEOTIDE SEQUENCE [LARGE SCALE GENOMIC DNA]</scope>
    <source>
        <strain evidence="4 5">JCM 16909</strain>
    </source>
</reference>
<feature type="domain" description="Pyridoxamine 5'-phosphate oxidase N-terminal" evidence="3">
    <location>
        <begin position="49"/>
        <end position="163"/>
    </location>
</feature>
<sequence>MSFRGGAGPPGARNVRLPRRYPVPVSEPAATLAPEYSQPGARPTPWGTVVELLRTAETYWLSTVRPDGRPHVTPLLAIWRDGRAYLATGAEERKARNLADNPAVVLTTGRNSLSEGVDVVVEGGAARVVEPAVLRAVADAYAEKYGSDWAFGVGEGVLTQEAGEALLFEIVPSRVFGFAKGEYAQTRYDLR</sequence>
<protein>
    <submittedName>
        <fullName evidence="4">Pyridoxamine 5'-phosphate oxidase family protein</fullName>
    </submittedName>
</protein>
<keyword evidence="5" id="KW-1185">Reference proteome</keyword>
<organism evidence="4 5">
    <name type="scientific">Streptomyces sedi</name>
    <dbReference type="NCBI Taxonomy" id="555059"/>
    <lineage>
        <taxon>Bacteria</taxon>
        <taxon>Bacillati</taxon>
        <taxon>Actinomycetota</taxon>
        <taxon>Actinomycetes</taxon>
        <taxon>Kitasatosporales</taxon>
        <taxon>Streptomycetaceae</taxon>
        <taxon>Streptomyces</taxon>
    </lineage>
</organism>
<feature type="region of interest" description="Disordered" evidence="2">
    <location>
        <begin position="1"/>
        <end position="20"/>
    </location>
</feature>
<dbReference type="InterPro" id="IPR011576">
    <property type="entry name" value="Pyridox_Oxase_N"/>
</dbReference>
<gene>
    <name evidence="4" type="ORF">FH715_01465</name>
</gene>
<dbReference type="OrthoDB" id="157302at2"/>
<dbReference type="GO" id="GO:0005829">
    <property type="term" value="C:cytosol"/>
    <property type="evidence" value="ECO:0007669"/>
    <property type="project" value="TreeGrafter"/>
</dbReference>
<dbReference type="Gene3D" id="2.30.110.10">
    <property type="entry name" value="Electron Transport, Fmn-binding Protein, Chain A"/>
    <property type="match status" value="1"/>
</dbReference>
<dbReference type="InterPro" id="IPR052019">
    <property type="entry name" value="F420H2_bilvrd_red/Heme_oxyg"/>
</dbReference>
<dbReference type="GO" id="GO:0016627">
    <property type="term" value="F:oxidoreductase activity, acting on the CH-CH group of donors"/>
    <property type="evidence" value="ECO:0007669"/>
    <property type="project" value="TreeGrafter"/>
</dbReference>
<evidence type="ECO:0000259" key="3">
    <source>
        <dbReference type="Pfam" id="PF01243"/>
    </source>
</evidence>
<keyword evidence="1" id="KW-0560">Oxidoreductase</keyword>
<evidence type="ECO:0000313" key="4">
    <source>
        <dbReference type="EMBL" id="TNM34375.1"/>
    </source>
</evidence>
<comment type="caution">
    <text evidence="4">The sequence shown here is derived from an EMBL/GenBank/DDBJ whole genome shotgun (WGS) entry which is preliminary data.</text>
</comment>
<evidence type="ECO:0000313" key="5">
    <source>
        <dbReference type="Proteomes" id="UP000311713"/>
    </source>
</evidence>
<proteinExistence type="predicted"/>
<dbReference type="Proteomes" id="UP000311713">
    <property type="component" value="Unassembled WGS sequence"/>
</dbReference>
<evidence type="ECO:0000256" key="1">
    <source>
        <dbReference type="ARBA" id="ARBA00023002"/>
    </source>
</evidence>